<dbReference type="Pfam" id="PF09413">
    <property type="entry name" value="DUF2007"/>
    <property type="match status" value="1"/>
</dbReference>
<reference evidence="3 4" key="1">
    <citation type="submission" date="2021-05" db="EMBL/GenBank/DDBJ databases">
        <title>Genetic and Functional Diversity in Clade A Lucinid endosymbionts from the Bahamas.</title>
        <authorList>
            <person name="Giani N.M."/>
            <person name="Engel A.S."/>
            <person name="Campbell B.J."/>
        </authorList>
    </citation>
    <scope>NUCLEOTIDE SEQUENCE [LARGE SCALE GENOMIC DNA]</scope>
    <source>
        <strain evidence="3">LUC16012Gg_MoonRockCtena</strain>
    </source>
</reference>
<organism evidence="3 4">
    <name type="scientific">Candidatus Thiodiazotropha taylori</name>
    <dbReference type="NCBI Taxonomy" id="2792791"/>
    <lineage>
        <taxon>Bacteria</taxon>
        <taxon>Pseudomonadati</taxon>
        <taxon>Pseudomonadota</taxon>
        <taxon>Gammaproteobacteria</taxon>
        <taxon>Chromatiales</taxon>
        <taxon>Sedimenticolaceae</taxon>
        <taxon>Candidatus Thiodiazotropha</taxon>
    </lineage>
</organism>
<feature type="domain" description="DUF2007" evidence="2">
    <location>
        <begin position="1"/>
        <end position="64"/>
    </location>
</feature>
<accession>A0A944QUN8</accession>
<keyword evidence="1" id="KW-1133">Transmembrane helix</keyword>
<evidence type="ECO:0000259" key="2">
    <source>
        <dbReference type="Pfam" id="PF09413"/>
    </source>
</evidence>
<evidence type="ECO:0000313" key="4">
    <source>
        <dbReference type="Proteomes" id="UP000770889"/>
    </source>
</evidence>
<keyword evidence="1" id="KW-0472">Membrane</keyword>
<evidence type="ECO:0000256" key="1">
    <source>
        <dbReference type="SAM" id="Phobius"/>
    </source>
</evidence>
<name>A0A944QUN8_9GAMM</name>
<dbReference type="Proteomes" id="UP000770889">
    <property type="component" value="Unassembled WGS sequence"/>
</dbReference>
<gene>
    <name evidence="3" type="ORF">KME65_08990</name>
</gene>
<feature type="transmembrane region" description="Helical" evidence="1">
    <location>
        <begin position="97"/>
        <end position="115"/>
    </location>
</feature>
<dbReference type="EMBL" id="JAHHGM010000006">
    <property type="protein sequence ID" value="MBT2989090.1"/>
    <property type="molecule type" value="Genomic_DNA"/>
</dbReference>
<sequence>MKMLTRDSNVPNLQSLKERLEANGIPSVIQGTETARMIIPRFFLEPTLWVYLDSQLDDALKLIDDPGHNVTTGIDIDDFYAEQPSEDELRSAVTHTIVNLFAIVLMVALIVFIIMKVL</sequence>
<evidence type="ECO:0000313" key="3">
    <source>
        <dbReference type="EMBL" id="MBT2989090.1"/>
    </source>
</evidence>
<protein>
    <submittedName>
        <fullName evidence="3">DUF2007 domain-containing protein</fullName>
    </submittedName>
</protein>
<proteinExistence type="predicted"/>
<keyword evidence="1" id="KW-0812">Transmembrane</keyword>
<dbReference type="InterPro" id="IPR018551">
    <property type="entry name" value="DUF2007"/>
</dbReference>
<dbReference type="AlphaFoldDB" id="A0A944QUN8"/>
<comment type="caution">
    <text evidence="3">The sequence shown here is derived from an EMBL/GenBank/DDBJ whole genome shotgun (WGS) entry which is preliminary data.</text>
</comment>